<accession>A0A0F9CKI3</accession>
<reference evidence="1" key="1">
    <citation type="journal article" date="2015" name="Nature">
        <title>Complex archaea that bridge the gap between prokaryotes and eukaryotes.</title>
        <authorList>
            <person name="Spang A."/>
            <person name="Saw J.H."/>
            <person name="Jorgensen S.L."/>
            <person name="Zaremba-Niedzwiedzka K."/>
            <person name="Martijn J."/>
            <person name="Lind A.E."/>
            <person name="van Eijk R."/>
            <person name="Schleper C."/>
            <person name="Guy L."/>
            <person name="Ettema T.J."/>
        </authorList>
    </citation>
    <scope>NUCLEOTIDE SEQUENCE</scope>
</reference>
<comment type="caution">
    <text evidence="1">The sequence shown here is derived from an EMBL/GenBank/DDBJ whole genome shotgun (WGS) entry which is preliminary data.</text>
</comment>
<name>A0A0F9CKI3_9ZZZZ</name>
<dbReference type="AlphaFoldDB" id="A0A0F9CKI3"/>
<dbReference type="EMBL" id="LAZR01032879">
    <property type="protein sequence ID" value="KKL49654.1"/>
    <property type="molecule type" value="Genomic_DNA"/>
</dbReference>
<proteinExistence type="predicted"/>
<protein>
    <submittedName>
        <fullName evidence="1">Uncharacterized protein</fullName>
    </submittedName>
</protein>
<feature type="non-terminal residue" evidence="1">
    <location>
        <position position="278"/>
    </location>
</feature>
<evidence type="ECO:0000313" key="1">
    <source>
        <dbReference type="EMBL" id="KKL49654.1"/>
    </source>
</evidence>
<sequence>MPDERPRIPLSFGSGMDRATGVFDVAPINMLDIRNVYLYRSRVEARKGMASVNSFVDDAAADVDDIVLIHPMRAEVIGIVIGYQDGDRELHIYRVAGDGTGTDLVGAWGILPANAHEPPRVLATESYLKVFFAHDEEVFTRRLATYYYDPFVTPVLVELKADLDGDTVEETLKFRGVTQHLNYVIGWGYGTGSDESRPEIVRFSMPGLPTQWNPEHYAIVGVRDDPVLRCESMGTTPSPLVVFKRTETHQIFGYDRRTFQFQRIDDIYGIAASRLAVT</sequence>
<organism evidence="1">
    <name type="scientific">marine sediment metagenome</name>
    <dbReference type="NCBI Taxonomy" id="412755"/>
    <lineage>
        <taxon>unclassified sequences</taxon>
        <taxon>metagenomes</taxon>
        <taxon>ecological metagenomes</taxon>
    </lineage>
</organism>
<gene>
    <name evidence="1" type="ORF">LCGC14_2313340</name>
</gene>